<accession>A0A385SQI3</accession>
<organism evidence="11 12">
    <name type="scientific">Chryseolinea soli</name>
    <dbReference type="NCBI Taxonomy" id="2321403"/>
    <lineage>
        <taxon>Bacteria</taxon>
        <taxon>Pseudomonadati</taxon>
        <taxon>Bacteroidota</taxon>
        <taxon>Cytophagia</taxon>
        <taxon>Cytophagales</taxon>
        <taxon>Fulvivirgaceae</taxon>
        <taxon>Chryseolinea</taxon>
    </lineage>
</organism>
<feature type="transmembrane region" description="Helical" evidence="9">
    <location>
        <begin position="152"/>
        <end position="172"/>
    </location>
</feature>
<dbReference type="PANTHER" id="PTHR47371">
    <property type="entry name" value="LIPOTEICHOIC ACID SYNTHASE"/>
    <property type="match status" value="1"/>
</dbReference>
<feature type="binding site" evidence="8">
    <location>
        <position position="288"/>
    </location>
    <ligand>
        <name>Mn(2+)</name>
        <dbReference type="ChEBI" id="CHEBI:29035"/>
    </ligand>
</feature>
<dbReference type="InterPro" id="IPR017850">
    <property type="entry name" value="Alkaline_phosphatase_core_sf"/>
</dbReference>
<dbReference type="InterPro" id="IPR000917">
    <property type="entry name" value="Sulfatase_N"/>
</dbReference>
<protein>
    <submittedName>
        <fullName evidence="11">Alkaline phosphatase family protein</fullName>
    </submittedName>
</protein>
<sequence length="659" mass="75828">MKLPAQNFFAGYRWRTNLYTAFALRLLLVMFLLTVCRVCFYLFNINFFPDMTIANFTRLMWGGLRFDLVTALYLNLLFILLMILPVDWRFNRYYQQTLKYIFFITNGVALAMNVADFIYYRFTLRRTTADVFRQFDNETNLAGLWMRFVIDYWYATLFLVALLALMVFLYNRVKITGPQLKNRVAYYTLGTLAIPLIALGVVGGIRGGFGESTRPITLSNAGEYVKDPRDISIVLNTPFALMRTLGKTKLVPLHYFSDHELANLYTPVHHPHDTTAFRPDNVVVIILESFSKEFFGFFNKDKEGGQYKGYTPFLDSLIQHSRTYEYSFANGRKSIDGLPSVVASIPSLGVPYFLSPYSGNRINSLASLLKEKQYYTAFFHGAPNGSMGFQAFMNVAGVEDYYGKTEYNNDADYDGIWGIWDDKFLEFYADKMNGFRQPFMTSLFTVSSHHPFKVPEAYEGVFKGGPMVIHKCIQYTDFALKKFFSKASAMPWYKNTLFVITADHTSSEIEFPDGRTDLGFYKIPVIFFKPDNSLAAYDQQHIVQQIDIMPTVLGYLHYDQPYVAFGRDAFQDTAEPFSFNYKDNVYQLVEGDHLLQYDGNKSVGLFDFKADKMLKTNLIDQKLPVQDSLETKMKAILQQYNNRMIGDSLSVKALPNSKQ</sequence>
<evidence type="ECO:0000256" key="5">
    <source>
        <dbReference type="ARBA" id="ARBA00023136"/>
    </source>
</evidence>
<evidence type="ECO:0000313" key="11">
    <source>
        <dbReference type="EMBL" id="AYB34053.1"/>
    </source>
</evidence>
<keyword evidence="7" id="KW-0464">Manganese</keyword>
<dbReference type="GO" id="GO:0005886">
    <property type="term" value="C:plasma membrane"/>
    <property type="evidence" value="ECO:0007669"/>
    <property type="project" value="UniProtKB-SubCell"/>
</dbReference>
<feature type="binding site" evidence="8">
    <location>
        <position position="504"/>
    </location>
    <ligand>
        <name>Mn(2+)</name>
        <dbReference type="ChEBI" id="CHEBI:29035"/>
    </ligand>
</feature>
<evidence type="ECO:0000256" key="4">
    <source>
        <dbReference type="ARBA" id="ARBA00022989"/>
    </source>
</evidence>
<feature type="transmembrane region" description="Helical" evidence="9">
    <location>
        <begin position="21"/>
        <end position="48"/>
    </location>
</feature>
<keyword evidence="5 9" id="KW-0472">Membrane</keyword>
<feature type="domain" description="Sulfatase N-terminal" evidence="10">
    <location>
        <begin position="281"/>
        <end position="557"/>
    </location>
</feature>
<keyword evidence="7" id="KW-0479">Metal-binding</keyword>
<dbReference type="RefSeq" id="WP_119757277.1">
    <property type="nucleotide sequence ID" value="NZ_CP032382.1"/>
</dbReference>
<dbReference type="GO" id="GO:0046872">
    <property type="term" value="F:metal ion binding"/>
    <property type="evidence" value="ECO:0007669"/>
    <property type="project" value="UniProtKB-KW"/>
</dbReference>
<comment type="subcellular location">
    <subcellularLocation>
        <location evidence="1">Cell membrane</location>
        <topology evidence="1">Multi-pass membrane protein</topology>
    </subcellularLocation>
</comment>
<feature type="transmembrane region" description="Helical" evidence="9">
    <location>
        <begin position="68"/>
        <end position="88"/>
    </location>
</feature>
<dbReference type="PIRSF" id="PIRSF005091">
    <property type="entry name" value="Mmb_sulf_HI1246"/>
    <property type="match status" value="1"/>
</dbReference>
<feature type="transmembrane region" description="Helical" evidence="9">
    <location>
        <begin position="184"/>
        <end position="205"/>
    </location>
</feature>
<dbReference type="KEGG" id="chk:D4L85_27275"/>
<dbReference type="EMBL" id="CP032382">
    <property type="protein sequence ID" value="AYB34053.1"/>
    <property type="molecule type" value="Genomic_DNA"/>
</dbReference>
<evidence type="ECO:0000256" key="2">
    <source>
        <dbReference type="ARBA" id="ARBA00022475"/>
    </source>
</evidence>
<evidence type="ECO:0000256" key="6">
    <source>
        <dbReference type="PIRSR" id="PIRSR005091-1"/>
    </source>
</evidence>
<feature type="binding site" evidence="7">
    <location>
        <position position="449"/>
    </location>
    <ligand>
        <name>substrate</name>
    </ligand>
</feature>
<name>A0A385SQI3_9BACT</name>
<dbReference type="InterPro" id="IPR050448">
    <property type="entry name" value="OpgB/LTA_synthase_biosynth"/>
</dbReference>
<dbReference type="InterPro" id="IPR012160">
    <property type="entry name" value="LtaS-like"/>
</dbReference>
<dbReference type="CDD" id="cd16015">
    <property type="entry name" value="LTA_synthase"/>
    <property type="match status" value="1"/>
</dbReference>
<dbReference type="Gene3D" id="3.30.1120.80">
    <property type="match status" value="1"/>
</dbReference>
<reference evidence="12" key="1">
    <citation type="submission" date="2018-09" db="EMBL/GenBank/DDBJ databases">
        <title>Chryseolinea sp. KIS68-18 isolated from soil.</title>
        <authorList>
            <person name="Weon H.-Y."/>
            <person name="Kwon S.-W."/>
            <person name="Lee S.A."/>
        </authorList>
    </citation>
    <scope>NUCLEOTIDE SEQUENCE [LARGE SCALE GENOMIC DNA]</scope>
    <source>
        <strain evidence="12">KIS68-18</strain>
    </source>
</reference>
<evidence type="ECO:0000256" key="9">
    <source>
        <dbReference type="SAM" id="Phobius"/>
    </source>
</evidence>
<gene>
    <name evidence="11" type="ORF">D4L85_27275</name>
</gene>
<dbReference type="Proteomes" id="UP000266183">
    <property type="component" value="Chromosome"/>
</dbReference>
<evidence type="ECO:0000259" key="10">
    <source>
        <dbReference type="Pfam" id="PF00884"/>
    </source>
</evidence>
<evidence type="ECO:0000256" key="8">
    <source>
        <dbReference type="PIRSR" id="PIRSR005091-3"/>
    </source>
</evidence>
<keyword evidence="12" id="KW-1185">Reference proteome</keyword>
<dbReference type="Pfam" id="PF00884">
    <property type="entry name" value="Sulfatase"/>
    <property type="match status" value="1"/>
</dbReference>
<feature type="binding site" evidence="8">
    <location>
        <position position="503"/>
    </location>
    <ligand>
        <name>Mn(2+)</name>
        <dbReference type="ChEBI" id="CHEBI:29035"/>
    </ligand>
</feature>
<keyword evidence="4 9" id="KW-1133">Transmembrane helix</keyword>
<dbReference type="PANTHER" id="PTHR47371:SF3">
    <property type="entry name" value="PHOSPHOGLYCEROL TRANSFERASE I"/>
    <property type="match status" value="1"/>
</dbReference>
<evidence type="ECO:0000256" key="7">
    <source>
        <dbReference type="PIRSR" id="PIRSR005091-2"/>
    </source>
</evidence>
<dbReference type="AlphaFoldDB" id="A0A385SQI3"/>
<keyword evidence="3 9" id="KW-0812">Transmembrane</keyword>
<evidence type="ECO:0000313" key="12">
    <source>
        <dbReference type="Proteomes" id="UP000266183"/>
    </source>
</evidence>
<evidence type="ECO:0000256" key="3">
    <source>
        <dbReference type="ARBA" id="ARBA00022692"/>
    </source>
</evidence>
<dbReference type="Gene3D" id="3.40.720.10">
    <property type="entry name" value="Alkaline Phosphatase, subunit A"/>
    <property type="match status" value="1"/>
</dbReference>
<feature type="active site" evidence="6">
    <location>
        <position position="334"/>
    </location>
</feature>
<evidence type="ECO:0000256" key="1">
    <source>
        <dbReference type="ARBA" id="ARBA00004651"/>
    </source>
</evidence>
<dbReference type="OrthoDB" id="9777768at2"/>
<proteinExistence type="predicted"/>
<keyword evidence="2" id="KW-1003">Cell membrane</keyword>
<feature type="transmembrane region" description="Helical" evidence="9">
    <location>
        <begin position="100"/>
        <end position="120"/>
    </location>
</feature>
<dbReference type="SUPFAM" id="SSF53649">
    <property type="entry name" value="Alkaline phosphatase-like"/>
    <property type="match status" value="1"/>
</dbReference>